<evidence type="ECO:0000313" key="2">
    <source>
        <dbReference type="EMBL" id="SET87383.1"/>
    </source>
</evidence>
<dbReference type="PANTHER" id="PTHR33886:SF8">
    <property type="entry name" value="UNSATURATED RHAMNOGALACTURONAN HYDROLASE (EUROFUNG)"/>
    <property type="match status" value="1"/>
</dbReference>
<dbReference type="Gene3D" id="1.50.10.10">
    <property type="match status" value="1"/>
</dbReference>
<dbReference type="InterPro" id="IPR052043">
    <property type="entry name" value="PolySaccharide_Degr_Enz"/>
</dbReference>
<keyword evidence="3" id="KW-1185">Reference proteome</keyword>
<sequence length="361" mass="42119">MISKNEIEGILGKVSDKMMHLKNPGVKEKFPVSLIDMNCWEWPQGVGLFGLYKYYCKSQEQEVLDFLIRWFDERISEGISERNVNTTAPMLTLTYIYEITQKESYLELIRSWADWVMDENGLLKTKDGCFQHMITGDPNDGEILIDTLFMTILFLSRAGKLLNRPDYAEEADYQIVNHIKYLYNKEEGLFYHGWNFNYNHNYGKVLWGRGNSWYTVGMMEYLEERDVYTALKRHYLSVYRYQCQAIKRYQDKAHGLWHTVINDAGTYIEISAGAGFLAGMMKGVRLGYLEAEEYLPVISEGVKHILAYIQEDGTVDQVSYGTPIGMNVSFYQDIPCYPMTYGQALMILMLQEMMEDYWQSL</sequence>
<dbReference type="InterPro" id="IPR008928">
    <property type="entry name" value="6-hairpin_glycosidase_sf"/>
</dbReference>
<dbReference type="InterPro" id="IPR012341">
    <property type="entry name" value="6hp_glycosidase-like_sf"/>
</dbReference>
<dbReference type="RefSeq" id="WP_054790919.1">
    <property type="nucleotide sequence ID" value="NZ_LT630003.1"/>
</dbReference>
<proteinExistence type="predicted"/>
<dbReference type="PANTHER" id="PTHR33886">
    <property type="entry name" value="UNSATURATED RHAMNOGALACTURONAN HYDROLASE (EUROFUNG)"/>
    <property type="match status" value="1"/>
</dbReference>
<dbReference type="Proteomes" id="UP000198970">
    <property type="component" value="Chromosome I"/>
</dbReference>
<dbReference type="GO" id="GO:0016787">
    <property type="term" value="F:hydrolase activity"/>
    <property type="evidence" value="ECO:0007669"/>
    <property type="project" value="UniProtKB-KW"/>
</dbReference>
<evidence type="ECO:0000313" key="3">
    <source>
        <dbReference type="Proteomes" id="UP000198970"/>
    </source>
</evidence>
<dbReference type="Pfam" id="PF07470">
    <property type="entry name" value="Glyco_hydro_88"/>
    <property type="match status" value="1"/>
</dbReference>
<name>A0ABY1CAW3_9FIRM</name>
<keyword evidence="1 2" id="KW-0378">Hydrolase</keyword>
<gene>
    <name evidence="2" type="ORF">SAMN02745906_2605</name>
</gene>
<evidence type="ECO:0000256" key="1">
    <source>
        <dbReference type="ARBA" id="ARBA00022801"/>
    </source>
</evidence>
<dbReference type="EMBL" id="LT630003">
    <property type="protein sequence ID" value="SET87383.1"/>
    <property type="molecule type" value="Genomic_DNA"/>
</dbReference>
<reference evidence="2 3" key="1">
    <citation type="submission" date="2016-10" db="EMBL/GenBank/DDBJ databases">
        <authorList>
            <person name="Varghese N."/>
            <person name="Submissions S."/>
        </authorList>
    </citation>
    <scope>NUCLEOTIDE SEQUENCE [LARGE SCALE GENOMIC DNA]</scope>
    <source>
        <strain evidence="2 3">ATCC 19403</strain>
    </source>
</reference>
<accession>A0ABY1CAW3</accession>
<protein>
    <submittedName>
        <fullName evidence="2">Unsaturated rhamnogalacturonyl hydrolase</fullName>
    </submittedName>
</protein>
<organism evidence="2 3">
    <name type="scientific">Lacrimispora sphenoides JCM 1415</name>
    <dbReference type="NCBI Taxonomy" id="1297793"/>
    <lineage>
        <taxon>Bacteria</taxon>
        <taxon>Bacillati</taxon>
        <taxon>Bacillota</taxon>
        <taxon>Clostridia</taxon>
        <taxon>Lachnospirales</taxon>
        <taxon>Lachnospiraceae</taxon>
        <taxon>Lacrimispora</taxon>
    </lineage>
</organism>
<dbReference type="SUPFAM" id="SSF48208">
    <property type="entry name" value="Six-hairpin glycosidases"/>
    <property type="match status" value="1"/>
</dbReference>
<dbReference type="InterPro" id="IPR010905">
    <property type="entry name" value="Glyco_hydro_88"/>
</dbReference>